<comment type="similarity">
    <text evidence="2">Belongs to the prephenate/arogenate dehydrogenase family.</text>
</comment>
<organism evidence="11 12">
    <name type="scientific">Sulfuriferula multivorans</name>
    <dbReference type="NCBI Taxonomy" id="1559896"/>
    <lineage>
        <taxon>Bacteria</taxon>
        <taxon>Pseudomonadati</taxon>
        <taxon>Pseudomonadota</taxon>
        <taxon>Betaproteobacteria</taxon>
        <taxon>Nitrosomonadales</taxon>
        <taxon>Sulfuricellaceae</taxon>
        <taxon>Sulfuriferula</taxon>
    </lineage>
</organism>
<dbReference type="InterPro" id="IPR046826">
    <property type="entry name" value="PDH_N"/>
</dbReference>
<comment type="pathway">
    <text evidence="1">Amino-acid biosynthesis; L-tyrosine biosynthesis; (4-hydroxyphenyl)pyruvate from prephenate (NAD(+) route): step 1/1.</text>
</comment>
<evidence type="ECO:0000256" key="9">
    <source>
        <dbReference type="ARBA" id="ARBA00049260"/>
    </source>
</evidence>
<dbReference type="InterPro" id="IPR008927">
    <property type="entry name" value="6-PGluconate_DH-like_C_sf"/>
</dbReference>
<proteinExistence type="inferred from homology"/>
<dbReference type="InterPro" id="IPR003099">
    <property type="entry name" value="Prephen_DH"/>
</dbReference>
<keyword evidence="8" id="KW-0057">Aromatic amino acid biosynthesis</keyword>
<dbReference type="GO" id="GO:0070403">
    <property type="term" value="F:NAD+ binding"/>
    <property type="evidence" value="ECO:0007669"/>
    <property type="project" value="InterPro"/>
</dbReference>
<evidence type="ECO:0000256" key="1">
    <source>
        <dbReference type="ARBA" id="ARBA00005067"/>
    </source>
</evidence>
<evidence type="ECO:0000256" key="5">
    <source>
        <dbReference type="ARBA" id="ARBA00022605"/>
    </source>
</evidence>
<evidence type="ECO:0000256" key="8">
    <source>
        <dbReference type="ARBA" id="ARBA00023141"/>
    </source>
</evidence>
<dbReference type="GO" id="GO:0006571">
    <property type="term" value="P:tyrosine biosynthetic process"/>
    <property type="evidence" value="ECO:0007669"/>
    <property type="project" value="UniProtKB-KW"/>
</dbReference>
<evidence type="ECO:0000256" key="2">
    <source>
        <dbReference type="ARBA" id="ARBA00007964"/>
    </source>
</evidence>
<dbReference type="SUPFAM" id="SSF48179">
    <property type="entry name" value="6-phosphogluconate dehydrogenase C-terminal domain-like"/>
    <property type="match status" value="1"/>
</dbReference>
<dbReference type="InterPro" id="IPR046825">
    <property type="entry name" value="PDH_C"/>
</dbReference>
<comment type="catalytic activity">
    <reaction evidence="9">
        <text>prephenate + NAD(+) = 3-(4-hydroxyphenyl)pyruvate + CO2 + NADH</text>
        <dbReference type="Rhea" id="RHEA:13869"/>
        <dbReference type="ChEBI" id="CHEBI:16526"/>
        <dbReference type="ChEBI" id="CHEBI:29934"/>
        <dbReference type="ChEBI" id="CHEBI:36242"/>
        <dbReference type="ChEBI" id="CHEBI:57540"/>
        <dbReference type="ChEBI" id="CHEBI:57945"/>
        <dbReference type="EC" id="1.3.1.12"/>
    </reaction>
</comment>
<gene>
    <name evidence="11" type="ORF">GZ085_07380</name>
</gene>
<dbReference type="InterPro" id="IPR036291">
    <property type="entry name" value="NAD(P)-bd_dom_sf"/>
</dbReference>
<reference evidence="11 12" key="1">
    <citation type="submission" date="2019-09" db="EMBL/GenBank/DDBJ databases">
        <title>H2 Metabolism Revealed by Metagenomic Analysis in Subglacial Sediment of East Antarctica.</title>
        <authorList>
            <person name="Yang Z."/>
            <person name="Zhang Y."/>
            <person name="Lv Y."/>
            <person name="Yan W."/>
            <person name="Xiao X."/>
            <person name="Sun B."/>
            <person name="Ma H."/>
        </authorList>
    </citation>
    <scope>NUCLEOTIDE SEQUENCE [LARGE SCALE GENOMIC DNA]</scope>
    <source>
        <strain evidence="11">Bin2_2</strain>
    </source>
</reference>
<dbReference type="GO" id="GO:0008977">
    <property type="term" value="F:prephenate dehydrogenase (NAD+) activity"/>
    <property type="evidence" value="ECO:0007669"/>
    <property type="project" value="UniProtKB-EC"/>
</dbReference>
<dbReference type="EMBL" id="JAAFGW010000091">
    <property type="protein sequence ID" value="NDP48200.1"/>
    <property type="molecule type" value="Genomic_DNA"/>
</dbReference>
<dbReference type="GO" id="GO:0004665">
    <property type="term" value="F:prephenate dehydrogenase (NADP+) activity"/>
    <property type="evidence" value="ECO:0007669"/>
    <property type="project" value="InterPro"/>
</dbReference>
<evidence type="ECO:0000259" key="10">
    <source>
        <dbReference type="PROSITE" id="PS51176"/>
    </source>
</evidence>
<keyword evidence="4" id="KW-0827">Tyrosine biosynthesis</keyword>
<comment type="caution">
    <text evidence="11">The sequence shown here is derived from an EMBL/GenBank/DDBJ whole genome shotgun (WGS) entry which is preliminary data.</text>
</comment>
<keyword evidence="7" id="KW-0520">NAD</keyword>
<dbReference type="FunFam" id="1.10.3660.10:FF:000003">
    <property type="entry name" value="Prephenate dehydrogenase"/>
    <property type="match status" value="1"/>
</dbReference>
<keyword evidence="6" id="KW-0560">Oxidoreductase</keyword>
<dbReference type="Gene3D" id="3.40.50.720">
    <property type="entry name" value="NAD(P)-binding Rossmann-like Domain"/>
    <property type="match status" value="1"/>
</dbReference>
<feature type="domain" description="Prephenate/arogenate dehydrogenase" evidence="10">
    <location>
        <begin position="4"/>
        <end position="288"/>
    </location>
</feature>
<dbReference type="Proteomes" id="UP000483432">
    <property type="component" value="Unassembled WGS sequence"/>
</dbReference>
<name>A0A7C9NTR7_9PROT</name>
<dbReference type="Pfam" id="PF20463">
    <property type="entry name" value="PDH_C"/>
    <property type="match status" value="1"/>
</dbReference>
<accession>A0A7C9NTR7</accession>
<keyword evidence="5" id="KW-0028">Amino-acid biosynthesis</keyword>
<sequence length="288" mass="30281">MIIEKLAIVGTGLIGGSFALALKQAGVVGEVLGIGRNASSLAQAQTLGLIDRAADWAAAGQADCILLAIPVGDTEAVLTQLLPHLKPGAVITDAGSTKRNVIAAARAGLKARFGDFVPGHPIAGSEQSGPLAARADLFQAKKVVLTPEPDTHASALAMVQALWGATGAQVEILDAVLHDRIFAAVSHLPHLAAFALVDELACRADSDAFFRFAASGFRDFTRIAGSNPEMWRDIAVANREALLIELDAYLTALQALRQSVAVDDADALLEMFSRARAARENWMKTQDV</sequence>
<evidence type="ECO:0000313" key="11">
    <source>
        <dbReference type="EMBL" id="NDP48200.1"/>
    </source>
</evidence>
<dbReference type="PROSITE" id="PS51176">
    <property type="entry name" value="PDH_ADH"/>
    <property type="match status" value="1"/>
</dbReference>
<dbReference type="InterPro" id="IPR050812">
    <property type="entry name" value="Preph/Arog_dehydrog"/>
</dbReference>
<dbReference type="SUPFAM" id="SSF51735">
    <property type="entry name" value="NAD(P)-binding Rossmann-fold domains"/>
    <property type="match status" value="1"/>
</dbReference>
<dbReference type="Pfam" id="PF02153">
    <property type="entry name" value="PDH_N"/>
    <property type="match status" value="1"/>
</dbReference>
<dbReference type="Gene3D" id="1.10.3660.10">
    <property type="entry name" value="6-phosphogluconate dehydrogenase C-terminal like domain"/>
    <property type="match status" value="1"/>
</dbReference>
<evidence type="ECO:0000256" key="7">
    <source>
        <dbReference type="ARBA" id="ARBA00023027"/>
    </source>
</evidence>
<evidence type="ECO:0000256" key="4">
    <source>
        <dbReference type="ARBA" id="ARBA00022498"/>
    </source>
</evidence>
<dbReference type="EC" id="1.3.1.12" evidence="3"/>
<dbReference type="PANTHER" id="PTHR21363">
    <property type="entry name" value="PREPHENATE DEHYDROGENASE"/>
    <property type="match status" value="1"/>
</dbReference>
<evidence type="ECO:0000256" key="3">
    <source>
        <dbReference type="ARBA" id="ARBA00012068"/>
    </source>
</evidence>
<evidence type="ECO:0000313" key="12">
    <source>
        <dbReference type="Proteomes" id="UP000483432"/>
    </source>
</evidence>
<protein>
    <recommendedName>
        <fullName evidence="3">prephenate dehydrogenase</fullName>
        <ecNumber evidence="3">1.3.1.12</ecNumber>
    </recommendedName>
</protein>
<dbReference type="AlphaFoldDB" id="A0A7C9NTR7"/>
<dbReference type="FunFam" id="3.40.50.720:FF:000208">
    <property type="entry name" value="Prephenate dehydrogenase"/>
    <property type="match status" value="1"/>
</dbReference>
<evidence type="ECO:0000256" key="6">
    <source>
        <dbReference type="ARBA" id="ARBA00023002"/>
    </source>
</evidence>
<dbReference type="PANTHER" id="PTHR21363:SF0">
    <property type="entry name" value="PREPHENATE DEHYDROGENASE [NADP(+)]"/>
    <property type="match status" value="1"/>
</dbReference>